<reference evidence="2 3" key="1">
    <citation type="submission" date="2017-10" db="EMBL/GenBank/DDBJ databases">
        <title>Genomics of the genus Arcobacter.</title>
        <authorList>
            <person name="Perez-Cataluna A."/>
            <person name="Figueras M.J."/>
        </authorList>
    </citation>
    <scope>NUCLEOTIDE SEQUENCE [LARGE SCALE GENOMIC DNA]</scope>
    <source>
        <strain evidence="2 3">CECT 8987</strain>
    </source>
</reference>
<comment type="caution">
    <text evidence="2">The sequence shown here is derived from an EMBL/GenBank/DDBJ whole genome shotgun (WGS) entry which is preliminary data.</text>
</comment>
<organism evidence="2 3">
    <name type="scientific">Candidatus Marinarcus aquaticus</name>
    <dbReference type="NCBI Taxonomy" id="2044504"/>
    <lineage>
        <taxon>Bacteria</taxon>
        <taxon>Pseudomonadati</taxon>
        <taxon>Campylobacterota</taxon>
        <taxon>Epsilonproteobacteria</taxon>
        <taxon>Campylobacterales</taxon>
        <taxon>Arcobacteraceae</taxon>
        <taxon>Candidatus Marinarcus</taxon>
    </lineage>
</organism>
<dbReference type="AlphaFoldDB" id="A0A4Q0XRS5"/>
<accession>A0A4Q0XRS5</accession>
<name>A0A4Q0XRS5_9BACT</name>
<dbReference type="RefSeq" id="WP_128995566.1">
    <property type="nucleotide sequence ID" value="NZ_PDKN01000002.1"/>
</dbReference>
<feature type="signal peptide" evidence="1">
    <location>
        <begin position="1"/>
        <end position="20"/>
    </location>
</feature>
<dbReference type="EMBL" id="PDKN01000002">
    <property type="protein sequence ID" value="RXJ60217.1"/>
    <property type="molecule type" value="Genomic_DNA"/>
</dbReference>
<feature type="chain" id="PRO_5020936026" description="Lipoprotein" evidence="1">
    <location>
        <begin position="21"/>
        <end position="97"/>
    </location>
</feature>
<evidence type="ECO:0000313" key="2">
    <source>
        <dbReference type="EMBL" id="RXJ60217.1"/>
    </source>
</evidence>
<keyword evidence="1" id="KW-0732">Signal</keyword>
<evidence type="ECO:0000256" key="1">
    <source>
        <dbReference type="SAM" id="SignalP"/>
    </source>
</evidence>
<evidence type="ECO:0008006" key="4">
    <source>
        <dbReference type="Google" id="ProtNLM"/>
    </source>
</evidence>
<dbReference type="PROSITE" id="PS51257">
    <property type="entry name" value="PROKAR_LIPOPROTEIN"/>
    <property type="match status" value="1"/>
</dbReference>
<sequence length="97" mass="10988">MKTLYLGLMTAFLFSGCFSSSDQNSEGTWTSFIYPDKQNLKRSMEYGQFDTLEECTKASVKKISELGLAQRGFMECGLNCSFHEGMKTLVCERVVKK</sequence>
<evidence type="ECO:0000313" key="3">
    <source>
        <dbReference type="Proteomes" id="UP000290657"/>
    </source>
</evidence>
<dbReference type="Proteomes" id="UP000290657">
    <property type="component" value="Unassembled WGS sequence"/>
</dbReference>
<proteinExistence type="predicted"/>
<dbReference type="OrthoDB" id="5344185at2"/>
<protein>
    <recommendedName>
        <fullName evidence="4">Lipoprotein</fullName>
    </recommendedName>
</protein>
<gene>
    <name evidence="2" type="ORF">CRV04_04225</name>
</gene>
<keyword evidence="3" id="KW-1185">Reference proteome</keyword>